<dbReference type="InterPro" id="IPR037185">
    <property type="entry name" value="EmrE-like"/>
</dbReference>
<reference evidence="5" key="2">
    <citation type="submission" date="2012-10" db="EMBL/GenBank/DDBJ databases">
        <title>Improved high-quality draft of Thermaerobacter subterraneus C21, DSM 13965.</title>
        <authorList>
            <consortium name="DOE Joint Genome Institute"/>
            <person name="Eisen J."/>
            <person name="Huntemann M."/>
            <person name="Wei C.-L."/>
            <person name="Han J."/>
            <person name="Detter J.C."/>
            <person name="Han C."/>
            <person name="Tapia R."/>
            <person name="Chen A."/>
            <person name="Kyrpides N."/>
            <person name="Mavromatis K."/>
            <person name="Markowitz V."/>
            <person name="Szeto E."/>
            <person name="Ivanova N."/>
            <person name="Mikhailova N."/>
            <person name="Ovchinnikova G."/>
            <person name="Pagani I."/>
            <person name="Pati A."/>
            <person name="Goodwin L."/>
            <person name="Nordberg H.P."/>
            <person name="Cantor M.N."/>
            <person name="Hua S.X."/>
            <person name="Woyke T."/>
            <person name="Eisen J."/>
            <person name="Klenk H.-P."/>
        </authorList>
    </citation>
    <scope>NUCLEOTIDE SEQUENCE [LARGE SCALE GENOMIC DNA]</scope>
    <source>
        <strain evidence="5">DSM 13965</strain>
    </source>
</reference>
<dbReference type="eggNOG" id="COG0697">
    <property type="taxonomic scope" value="Bacteria"/>
</dbReference>
<feature type="transmembrane region" description="Helical" evidence="3">
    <location>
        <begin position="222"/>
        <end position="242"/>
    </location>
</feature>
<proteinExistence type="inferred from homology"/>
<feature type="transmembrane region" description="Helical" evidence="3">
    <location>
        <begin position="40"/>
        <end position="56"/>
    </location>
</feature>
<feature type="transmembrane region" description="Helical" evidence="3">
    <location>
        <begin position="149"/>
        <end position="171"/>
    </location>
</feature>
<dbReference type="Proteomes" id="UP000005710">
    <property type="component" value="Unassembled WGS sequence"/>
</dbReference>
<dbReference type="EMBL" id="AENY02000002">
    <property type="protein sequence ID" value="EKP94694.1"/>
    <property type="molecule type" value="Genomic_DNA"/>
</dbReference>
<dbReference type="SUPFAM" id="SSF103481">
    <property type="entry name" value="Multidrug resistance efflux transporter EmrE"/>
    <property type="match status" value="2"/>
</dbReference>
<keyword evidence="3" id="KW-0812">Transmembrane</keyword>
<evidence type="ECO:0000256" key="2">
    <source>
        <dbReference type="SAM" id="MobiDB-lite"/>
    </source>
</evidence>
<dbReference type="InterPro" id="IPR000620">
    <property type="entry name" value="EamA_dom"/>
</dbReference>
<dbReference type="PANTHER" id="PTHR12715:SF4">
    <property type="entry name" value="EAMA DOMAIN-CONTAINING PROTEIN"/>
    <property type="match status" value="1"/>
</dbReference>
<dbReference type="Pfam" id="PF00892">
    <property type="entry name" value="EamA"/>
    <property type="match status" value="2"/>
</dbReference>
<organism evidence="5 6">
    <name type="scientific">Thermaerobacter subterraneus DSM 13965</name>
    <dbReference type="NCBI Taxonomy" id="867903"/>
    <lineage>
        <taxon>Bacteria</taxon>
        <taxon>Bacillati</taxon>
        <taxon>Bacillota</taxon>
        <taxon>Clostridia</taxon>
        <taxon>Eubacteriales</taxon>
        <taxon>Clostridiales Family XVII. Incertae Sedis</taxon>
        <taxon>Thermaerobacter</taxon>
    </lineage>
</organism>
<feature type="region of interest" description="Disordered" evidence="2">
    <location>
        <begin position="63"/>
        <end position="108"/>
    </location>
</feature>
<evidence type="ECO:0000313" key="6">
    <source>
        <dbReference type="Proteomes" id="UP000005710"/>
    </source>
</evidence>
<evidence type="ECO:0000313" key="5">
    <source>
        <dbReference type="EMBL" id="EKP94694.1"/>
    </source>
</evidence>
<evidence type="ECO:0000256" key="1">
    <source>
        <dbReference type="ARBA" id="ARBA00007362"/>
    </source>
</evidence>
<dbReference type="HOGENOM" id="CLU_616668_0_0_9"/>
<feature type="compositionally biased region" description="Low complexity" evidence="2">
    <location>
        <begin position="66"/>
        <end position="81"/>
    </location>
</feature>
<feature type="transmembrane region" description="Helical" evidence="3">
    <location>
        <begin position="344"/>
        <end position="360"/>
    </location>
</feature>
<accession>K6Q176</accession>
<comment type="caution">
    <text evidence="5">The sequence shown here is derived from an EMBL/GenBank/DDBJ whole genome shotgun (WGS) entry which is preliminary data.</text>
</comment>
<comment type="similarity">
    <text evidence="1">Belongs to the EamA transporter family.</text>
</comment>
<keyword evidence="6" id="KW-1185">Reference proteome</keyword>
<evidence type="ECO:0000256" key="3">
    <source>
        <dbReference type="SAM" id="Phobius"/>
    </source>
</evidence>
<sequence length="381" mass="38800">MVPMDWRTLALAGCTLLFWSSAFAVIRAGLRYWGPGELALARFIVASLALALGLGLRRLARRQEQPAPATGPATTGAATGPGAAGTGRRRAHRLAQAAGGERPALPAAPAASGVESGWWRDAGRFVLLGATGIFLYHTGLNWGETRVSAATASLLVATAPALTALMSRFWLGERLAPRGWLGLALSFAGVALISWAAAQPAAPEPAAAVTAAGGGAVPSLPAWAGPAAVGVAALGTSAFFVLQRPLSGRYDALTLTAFYTWAGTLLLGAAFGPGLARQVAAGQLAPGAWLAAVYLGVFPSALAYWCWSAALARAPAARVASLLNLNPLLAVATAWVMLGERPTWAEWLGGAVAVAGVLLVQGRARPRAAAAQGRGLPVAEG</sequence>
<dbReference type="Gene3D" id="1.10.3730.20">
    <property type="match status" value="2"/>
</dbReference>
<dbReference type="InterPro" id="IPR052756">
    <property type="entry name" value="Alkyne_AA_exporter"/>
</dbReference>
<name>K6Q176_9FIRM</name>
<feature type="transmembrane region" description="Helical" evidence="3">
    <location>
        <begin position="288"/>
        <end position="307"/>
    </location>
</feature>
<gene>
    <name evidence="5" type="ORF">ThesuDRAFT_00382</name>
</gene>
<feature type="transmembrane region" description="Helical" evidence="3">
    <location>
        <begin position="183"/>
        <end position="202"/>
    </location>
</feature>
<feature type="transmembrane region" description="Helical" evidence="3">
    <location>
        <begin position="319"/>
        <end position="338"/>
    </location>
</feature>
<protein>
    <submittedName>
        <fullName evidence="5">Permease, DMT superfamily</fullName>
    </submittedName>
</protein>
<keyword evidence="3" id="KW-1133">Transmembrane helix</keyword>
<feature type="transmembrane region" description="Helical" evidence="3">
    <location>
        <begin position="125"/>
        <end position="143"/>
    </location>
</feature>
<feature type="transmembrane region" description="Helical" evidence="3">
    <location>
        <begin position="254"/>
        <end position="276"/>
    </location>
</feature>
<dbReference type="GO" id="GO:0016020">
    <property type="term" value="C:membrane"/>
    <property type="evidence" value="ECO:0007669"/>
    <property type="project" value="InterPro"/>
</dbReference>
<evidence type="ECO:0000259" key="4">
    <source>
        <dbReference type="Pfam" id="PF00892"/>
    </source>
</evidence>
<dbReference type="PANTHER" id="PTHR12715">
    <property type="entry name" value="TRANSPORTER, DRUG/METABOLITE EXPORTER FAMILY"/>
    <property type="match status" value="1"/>
</dbReference>
<reference evidence="5" key="1">
    <citation type="submission" date="2010-10" db="EMBL/GenBank/DDBJ databases">
        <authorList>
            <consortium name="US DOE Joint Genome Institute (JGI-PGF)"/>
            <person name="Lucas S."/>
            <person name="Copeland A."/>
            <person name="Lapidus A."/>
            <person name="Bruce D."/>
            <person name="Goodwin L."/>
            <person name="Pitluck S."/>
            <person name="Kyrpides N."/>
            <person name="Mavromatis K."/>
            <person name="Detter J.C."/>
            <person name="Han C."/>
            <person name="Land M."/>
            <person name="Hauser L."/>
            <person name="Markowitz V."/>
            <person name="Cheng J.-F."/>
            <person name="Hugenholtz P."/>
            <person name="Woyke T."/>
            <person name="Wu D."/>
            <person name="Pukall R."/>
            <person name="Wahrenburg C."/>
            <person name="Brambilla E."/>
            <person name="Klenk H.-P."/>
            <person name="Eisen J.A."/>
        </authorList>
    </citation>
    <scope>NUCLEOTIDE SEQUENCE [LARGE SCALE GENOMIC DNA]</scope>
    <source>
        <strain evidence="5">DSM 13965</strain>
    </source>
</reference>
<dbReference type="AlphaFoldDB" id="K6Q176"/>
<feature type="domain" description="EamA" evidence="4">
    <location>
        <begin position="231"/>
        <end position="360"/>
    </location>
</feature>
<feature type="domain" description="EamA" evidence="4">
    <location>
        <begin position="118"/>
        <end position="194"/>
    </location>
</feature>
<keyword evidence="3" id="KW-0472">Membrane</keyword>